<keyword evidence="7" id="KW-0460">Magnesium</keyword>
<comment type="caution">
    <text evidence="11">The sequence shown here is derived from an EMBL/GenBank/DDBJ whole genome shotgun (WGS) entry which is preliminary data.</text>
</comment>
<evidence type="ECO:0000256" key="5">
    <source>
        <dbReference type="ARBA" id="ARBA00022763"/>
    </source>
</evidence>
<dbReference type="InterPro" id="IPR036691">
    <property type="entry name" value="Endo/exonu/phosph_ase_sf"/>
</dbReference>
<dbReference type="EMBL" id="VULY01000018">
    <property type="protein sequence ID" value="MSR93155.1"/>
    <property type="molecule type" value="Genomic_DNA"/>
</dbReference>
<evidence type="ECO:0000256" key="9">
    <source>
        <dbReference type="SAM" id="Phobius"/>
    </source>
</evidence>
<comment type="cofactor">
    <cofactor evidence="1">
        <name>Mn(2+)</name>
        <dbReference type="ChEBI" id="CHEBI:29035"/>
    </cofactor>
</comment>
<keyword evidence="11" id="KW-0255">Endonuclease</keyword>
<dbReference type="InterPro" id="IPR005135">
    <property type="entry name" value="Endo/exonuclease/phosphatase"/>
</dbReference>
<sequence>MKKVLKWLGIAIGILVLTVAGYVAYVFLSYHRIPDHQDLTPETAESPQSETVLTAGKEYTAVTYNIGFGAYLPDYSFFMDGGKYSWGKSKASVTNAVKQAGALVGDIHPDFALIQEIDLDGTRSYHVDQYQLLKQALPEYHSAFGVNYDSPFLMYPLQQPHGKNKAGLSTFSRYGILSSERRSLPISTGFSKLFDLDRCYTISRIPVDNGKELVIFNLHLSAYGNSDEIRTAQVGMLTEDMKKEYAAGNYVLCGGDFNHDLKAEEGQAEDRASWAYPFPRTSLPRHFSFCMDTLSSQEKERLWNSARNADMPYVEGKTYTVTLDGFIISDNITCITYENKNTGYAYSDHEPVVVTFRLEN</sequence>
<keyword evidence="9" id="KW-0812">Transmembrane</keyword>
<dbReference type="GO" id="GO:0006281">
    <property type="term" value="P:DNA repair"/>
    <property type="evidence" value="ECO:0007669"/>
    <property type="project" value="UniProtKB-KW"/>
</dbReference>
<gene>
    <name evidence="11" type="ORF">FYJ34_02370</name>
</gene>
<keyword evidence="6" id="KW-0378">Hydrolase</keyword>
<feature type="domain" description="Endonuclease/exonuclease/phosphatase" evidence="10">
    <location>
        <begin position="62"/>
        <end position="262"/>
    </location>
</feature>
<dbReference type="Gene3D" id="3.60.10.10">
    <property type="entry name" value="Endonuclease/exonuclease/phosphatase"/>
    <property type="match status" value="1"/>
</dbReference>
<evidence type="ECO:0000313" key="11">
    <source>
        <dbReference type="EMBL" id="MSR93155.1"/>
    </source>
</evidence>
<keyword evidence="4" id="KW-0479">Metal-binding</keyword>
<keyword evidence="9" id="KW-0472">Membrane</keyword>
<keyword evidence="9" id="KW-1133">Transmembrane helix</keyword>
<protein>
    <submittedName>
        <fullName evidence="11">Endonuclease/exonuclease/phosphatase family protein</fullName>
    </submittedName>
</protein>
<dbReference type="GO" id="GO:0046872">
    <property type="term" value="F:metal ion binding"/>
    <property type="evidence" value="ECO:0007669"/>
    <property type="project" value="UniProtKB-KW"/>
</dbReference>
<dbReference type="PANTHER" id="PTHR15822:SF4">
    <property type="entry name" value="TYROSYL-DNA PHOSPHODIESTERASE 2"/>
    <property type="match status" value="1"/>
</dbReference>
<dbReference type="GO" id="GO:0004527">
    <property type="term" value="F:exonuclease activity"/>
    <property type="evidence" value="ECO:0007669"/>
    <property type="project" value="UniProtKB-KW"/>
</dbReference>
<evidence type="ECO:0000256" key="3">
    <source>
        <dbReference type="ARBA" id="ARBA00022722"/>
    </source>
</evidence>
<evidence type="ECO:0000256" key="2">
    <source>
        <dbReference type="ARBA" id="ARBA00001946"/>
    </source>
</evidence>
<keyword evidence="8" id="KW-0234">DNA repair</keyword>
<dbReference type="SUPFAM" id="SSF56219">
    <property type="entry name" value="DNase I-like"/>
    <property type="match status" value="1"/>
</dbReference>
<evidence type="ECO:0000259" key="10">
    <source>
        <dbReference type="Pfam" id="PF03372"/>
    </source>
</evidence>
<dbReference type="AlphaFoldDB" id="A0A6N7UXU1"/>
<dbReference type="InterPro" id="IPR051547">
    <property type="entry name" value="TDP2-like"/>
</dbReference>
<organism evidence="11 12">
    <name type="scientific">Suipraeoptans intestinalis</name>
    <dbReference type="NCBI Taxonomy" id="2606628"/>
    <lineage>
        <taxon>Bacteria</taxon>
        <taxon>Bacillati</taxon>
        <taxon>Bacillota</taxon>
        <taxon>Clostridia</taxon>
        <taxon>Lachnospirales</taxon>
        <taxon>Lachnospiraceae</taxon>
        <taxon>Suipraeoptans</taxon>
    </lineage>
</organism>
<evidence type="ECO:0000256" key="1">
    <source>
        <dbReference type="ARBA" id="ARBA00001936"/>
    </source>
</evidence>
<evidence type="ECO:0000256" key="8">
    <source>
        <dbReference type="ARBA" id="ARBA00023204"/>
    </source>
</evidence>
<evidence type="ECO:0000256" key="6">
    <source>
        <dbReference type="ARBA" id="ARBA00022801"/>
    </source>
</evidence>
<keyword evidence="3" id="KW-0540">Nuclease</keyword>
<keyword evidence="12" id="KW-1185">Reference proteome</keyword>
<comment type="cofactor">
    <cofactor evidence="2">
        <name>Mg(2+)</name>
        <dbReference type="ChEBI" id="CHEBI:18420"/>
    </cofactor>
</comment>
<dbReference type="RefSeq" id="WP_154475949.1">
    <property type="nucleotide sequence ID" value="NZ_VULY01000018.1"/>
</dbReference>
<evidence type="ECO:0000313" key="12">
    <source>
        <dbReference type="Proteomes" id="UP000434409"/>
    </source>
</evidence>
<dbReference type="Pfam" id="PF03372">
    <property type="entry name" value="Exo_endo_phos"/>
    <property type="match status" value="1"/>
</dbReference>
<dbReference type="Proteomes" id="UP000434409">
    <property type="component" value="Unassembled WGS sequence"/>
</dbReference>
<proteinExistence type="predicted"/>
<dbReference type="PANTHER" id="PTHR15822">
    <property type="entry name" value="TRAF AND TNF RECEPTOR-ASSOCIATED PROTEIN"/>
    <property type="match status" value="1"/>
</dbReference>
<name>A0A6N7UXU1_9FIRM</name>
<keyword evidence="11" id="KW-0269">Exonuclease</keyword>
<reference evidence="11 12" key="1">
    <citation type="submission" date="2019-08" db="EMBL/GenBank/DDBJ databases">
        <title>In-depth cultivation of the pig gut microbiome towards novel bacterial diversity and tailored functional studies.</title>
        <authorList>
            <person name="Wylensek D."/>
            <person name="Hitch T.C.A."/>
            <person name="Clavel T."/>
        </authorList>
    </citation>
    <scope>NUCLEOTIDE SEQUENCE [LARGE SCALE GENOMIC DNA]</scope>
    <source>
        <strain evidence="11 12">68-1-5</strain>
    </source>
</reference>
<accession>A0A6N7UXU1</accession>
<evidence type="ECO:0000256" key="7">
    <source>
        <dbReference type="ARBA" id="ARBA00022842"/>
    </source>
</evidence>
<feature type="transmembrane region" description="Helical" evidence="9">
    <location>
        <begin position="7"/>
        <end position="28"/>
    </location>
</feature>
<dbReference type="GO" id="GO:0004519">
    <property type="term" value="F:endonuclease activity"/>
    <property type="evidence" value="ECO:0007669"/>
    <property type="project" value="UniProtKB-KW"/>
</dbReference>
<keyword evidence="5" id="KW-0227">DNA damage</keyword>
<evidence type="ECO:0000256" key="4">
    <source>
        <dbReference type="ARBA" id="ARBA00022723"/>
    </source>
</evidence>